<gene>
    <name evidence="4" type="ORF">DXN05_11820</name>
</gene>
<dbReference type="AlphaFoldDB" id="A0A3E1NJZ7"/>
<feature type="transmembrane region" description="Helical" evidence="1">
    <location>
        <begin position="103"/>
        <end position="121"/>
    </location>
</feature>
<dbReference type="InterPro" id="IPR012373">
    <property type="entry name" value="Ferrdict_sens_TM"/>
</dbReference>
<evidence type="ECO:0000313" key="4">
    <source>
        <dbReference type="EMBL" id="RFM28201.1"/>
    </source>
</evidence>
<comment type="caution">
    <text evidence="4">The sequence shown here is derived from an EMBL/GenBank/DDBJ whole genome shotgun (WGS) entry which is preliminary data.</text>
</comment>
<dbReference type="GO" id="GO:0016989">
    <property type="term" value="F:sigma factor antagonist activity"/>
    <property type="evidence" value="ECO:0007669"/>
    <property type="project" value="TreeGrafter"/>
</dbReference>
<proteinExistence type="predicted"/>
<accession>A0A3E1NJZ7</accession>
<dbReference type="Proteomes" id="UP000261284">
    <property type="component" value="Unassembled WGS sequence"/>
</dbReference>
<dbReference type="InterPro" id="IPR032508">
    <property type="entry name" value="FecR_C"/>
</dbReference>
<evidence type="ECO:0000259" key="2">
    <source>
        <dbReference type="Pfam" id="PF04773"/>
    </source>
</evidence>
<dbReference type="Gene3D" id="3.55.50.30">
    <property type="match status" value="1"/>
</dbReference>
<dbReference type="PANTHER" id="PTHR30273:SF2">
    <property type="entry name" value="PROTEIN FECR"/>
    <property type="match status" value="1"/>
</dbReference>
<feature type="domain" description="FecR protein" evidence="2">
    <location>
        <begin position="196"/>
        <end position="291"/>
    </location>
</feature>
<sequence length="401" mass="43942">MPIVYRLNTSNMTTNNRLVWLFERYYAQTATGEEQQELFALLDINENDETIACQLKQYWEQLQHTGADTPFTKEKADALLCTILGNTTHSSTVVPIRRKNHRYWYAAAAVLVLAAAGWLFATKQQPVNTTTVKAPVVITPGSNKATLTLADGSLIELNNAQQGVIGQQGNASIVKKNSGELAYTTAGNTAAPVYNTLQTPAGGQYHVQLPDGTQVWLNAASSLHYPTAFTGSERTVTLTGEAYFEVAQQTKQPFVVQLSGSRVTVLGTHFNINDYTDENATRTTLLEGAVQVSTGQAQVVLHPGNQSVQHHGEEKLETGEVDGSAAIAWKNGLFQFDHYDIAAIMRQLSRWYQVSVQYENGVPAKKITGKISRTASLDEVLQILAFAGVHCRLQQSTIIVQ</sequence>
<keyword evidence="1" id="KW-1133">Transmembrane helix</keyword>
<dbReference type="PANTHER" id="PTHR30273">
    <property type="entry name" value="PERIPLASMIC SIGNAL SENSOR AND SIGMA FACTOR ACTIVATOR FECR-RELATED"/>
    <property type="match status" value="1"/>
</dbReference>
<dbReference type="Gene3D" id="2.60.120.1440">
    <property type="match status" value="1"/>
</dbReference>
<evidence type="ECO:0000256" key="1">
    <source>
        <dbReference type="SAM" id="Phobius"/>
    </source>
</evidence>
<keyword evidence="1" id="KW-0472">Membrane</keyword>
<reference evidence="4 5" key="1">
    <citation type="submission" date="2018-08" db="EMBL/GenBank/DDBJ databases">
        <title>Chitinophagaceae sp. K23C18032701, a novel bacterium isolated from forest soil.</title>
        <authorList>
            <person name="Wang C."/>
        </authorList>
    </citation>
    <scope>NUCLEOTIDE SEQUENCE [LARGE SCALE GENOMIC DNA]</scope>
    <source>
        <strain evidence="4 5">K23C18032701</strain>
    </source>
</reference>
<keyword evidence="1" id="KW-0812">Transmembrane</keyword>
<dbReference type="Pfam" id="PF04773">
    <property type="entry name" value="FecR"/>
    <property type="match status" value="1"/>
</dbReference>
<dbReference type="InterPro" id="IPR006860">
    <property type="entry name" value="FecR"/>
</dbReference>
<evidence type="ECO:0000259" key="3">
    <source>
        <dbReference type="Pfam" id="PF16344"/>
    </source>
</evidence>
<dbReference type="Pfam" id="PF16344">
    <property type="entry name" value="FecR_C"/>
    <property type="match status" value="1"/>
</dbReference>
<protein>
    <submittedName>
        <fullName evidence="4">DUF4974 domain-containing protein</fullName>
    </submittedName>
</protein>
<name>A0A3E1NJZ7_9BACT</name>
<organism evidence="4 5">
    <name type="scientific">Deminuibacter soli</name>
    <dbReference type="NCBI Taxonomy" id="2291815"/>
    <lineage>
        <taxon>Bacteria</taxon>
        <taxon>Pseudomonadati</taxon>
        <taxon>Bacteroidota</taxon>
        <taxon>Chitinophagia</taxon>
        <taxon>Chitinophagales</taxon>
        <taxon>Chitinophagaceae</taxon>
        <taxon>Deminuibacter</taxon>
    </lineage>
</organism>
<keyword evidence="5" id="KW-1185">Reference proteome</keyword>
<evidence type="ECO:0000313" key="5">
    <source>
        <dbReference type="Proteomes" id="UP000261284"/>
    </source>
</evidence>
<dbReference type="EMBL" id="QTJU01000003">
    <property type="protein sequence ID" value="RFM28201.1"/>
    <property type="molecule type" value="Genomic_DNA"/>
</dbReference>
<feature type="domain" description="Protein FecR C-terminal" evidence="3">
    <location>
        <begin position="334"/>
        <end position="400"/>
    </location>
</feature>